<dbReference type="Proteomes" id="UP000014028">
    <property type="component" value="Unassembled WGS sequence"/>
</dbReference>
<accession>A0A9W5R5L7</accession>
<organism evidence="1 2">
    <name type="scientific">Bacillus cereus VD184</name>
    <dbReference type="NCBI Taxonomy" id="1053242"/>
    <lineage>
        <taxon>Bacteria</taxon>
        <taxon>Bacillati</taxon>
        <taxon>Bacillota</taxon>
        <taxon>Bacilli</taxon>
        <taxon>Bacillales</taxon>
        <taxon>Bacillaceae</taxon>
        <taxon>Bacillus</taxon>
        <taxon>Bacillus cereus group</taxon>
    </lineage>
</organism>
<evidence type="ECO:0000313" key="1">
    <source>
        <dbReference type="EMBL" id="EOQ08966.1"/>
    </source>
</evidence>
<reference evidence="1 2" key="1">
    <citation type="submission" date="2012-12" db="EMBL/GenBank/DDBJ databases">
        <title>The Genome Sequence of Bacillus cereus VD184.</title>
        <authorList>
            <consortium name="The Broad Institute Genome Sequencing Platform"/>
            <consortium name="The Broad Institute Genome Sequencing Center for Infectious Disease"/>
            <person name="Feldgarden M."/>
            <person name="Van der Auwera G.A."/>
            <person name="Mahillon J."/>
            <person name="Duprez V."/>
            <person name="Timmery S."/>
            <person name="Mattelet C."/>
            <person name="Dierick K."/>
            <person name="Sun M."/>
            <person name="Yu Z."/>
            <person name="Zhu L."/>
            <person name="Hu X."/>
            <person name="Shank E.B."/>
            <person name="Swiecicka I."/>
            <person name="Hansen B.M."/>
            <person name="Andrup L."/>
            <person name="Walker B."/>
            <person name="Young S.K."/>
            <person name="Zeng Q."/>
            <person name="Gargeya S."/>
            <person name="Fitzgerald M."/>
            <person name="Haas B."/>
            <person name="Abouelleil A."/>
            <person name="Alvarado L."/>
            <person name="Arachchi H.M."/>
            <person name="Berlin A.M."/>
            <person name="Chapman S.B."/>
            <person name="Dewar J."/>
            <person name="Goldberg J."/>
            <person name="Griggs A."/>
            <person name="Gujja S."/>
            <person name="Hansen M."/>
            <person name="Howarth C."/>
            <person name="Imamovic A."/>
            <person name="Larimer J."/>
            <person name="McCowan C."/>
            <person name="Murphy C."/>
            <person name="Neiman D."/>
            <person name="Pearson M."/>
            <person name="Priest M."/>
            <person name="Roberts A."/>
            <person name="Saif S."/>
            <person name="Shea T."/>
            <person name="Sisk P."/>
            <person name="Sykes S."/>
            <person name="Wortman J."/>
            <person name="Nusbaum C."/>
            <person name="Birren B."/>
        </authorList>
    </citation>
    <scope>NUCLEOTIDE SEQUENCE [LARGE SCALE GENOMIC DNA]</scope>
    <source>
        <strain evidence="1 2">VD184</strain>
    </source>
</reference>
<dbReference type="EMBL" id="AHFK01000054">
    <property type="protein sequence ID" value="EOQ08966.1"/>
    <property type="molecule type" value="Genomic_DNA"/>
</dbReference>
<evidence type="ECO:0000313" key="2">
    <source>
        <dbReference type="Proteomes" id="UP000014028"/>
    </source>
</evidence>
<proteinExistence type="predicted"/>
<dbReference type="GO" id="GO:0008146">
    <property type="term" value="F:sulfotransferase activity"/>
    <property type="evidence" value="ECO:0007669"/>
    <property type="project" value="InterPro"/>
</dbReference>
<protein>
    <submittedName>
        <fullName evidence="1">Uncharacterized protein</fullName>
    </submittedName>
</protein>
<comment type="caution">
    <text evidence="1">The sequence shown here is derived from an EMBL/GenBank/DDBJ whole genome shotgun (WGS) entry which is preliminary data.</text>
</comment>
<dbReference type="AlphaFoldDB" id="A0A9W5R5L7"/>
<sequence>MSFIMNEKVKKIIEYGARVPHYHPNFPLILFWSQKSGCTSFANWFFSQIGLYEIAMQYNPFIHNYEYDIYKSKAGYITKLSRELLKGEKDTLKLVRNPYKRAVSSFVSLIAPPGIENPEWEPIRKFIYNDSTCKKKISFKHFLHYLHANGADSDYLNPHYSQQYIQGEEEFVTNYIYLENFTNEISKIETKYNLQTIPLDTLTRSWHHQAPKMIHKGNYAEADITDPSFPRLPTYQSFYDTEAIQLVTDIFNEDFEAYHYLKMDISTI</sequence>
<name>A0A9W5R5L7_BACCE</name>
<dbReference type="InterPro" id="IPR005331">
    <property type="entry name" value="Sulfotransferase"/>
</dbReference>
<gene>
    <name evidence="1" type="ORF">IKC_06389</name>
</gene>
<dbReference type="Pfam" id="PF03567">
    <property type="entry name" value="Sulfotransfer_2"/>
    <property type="match status" value="1"/>
</dbReference>
<dbReference type="GO" id="GO:0016020">
    <property type="term" value="C:membrane"/>
    <property type="evidence" value="ECO:0007669"/>
    <property type="project" value="InterPro"/>
</dbReference>